<dbReference type="EMBL" id="JADNRY010000239">
    <property type="protein sequence ID" value="KAF9060534.1"/>
    <property type="molecule type" value="Genomic_DNA"/>
</dbReference>
<proteinExistence type="predicted"/>
<name>A0A9P5PBW0_9AGAR</name>
<dbReference type="OrthoDB" id="3019131at2759"/>
<dbReference type="Proteomes" id="UP000772434">
    <property type="component" value="Unassembled WGS sequence"/>
</dbReference>
<evidence type="ECO:0000313" key="2">
    <source>
        <dbReference type="Proteomes" id="UP000772434"/>
    </source>
</evidence>
<comment type="caution">
    <text evidence="1">The sequence shown here is derived from an EMBL/GenBank/DDBJ whole genome shotgun (WGS) entry which is preliminary data.</text>
</comment>
<evidence type="ECO:0000313" key="1">
    <source>
        <dbReference type="EMBL" id="KAF9060534.1"/>
    </source>
</evidence>
<dbReference type="InterPro" id="IPR032675">
    <property type="entry name" value="LRR_dom_sf"/>
</dbReference>
<protein>
    <recommendedName>
        <fullName evidence="3">F-box domain-containing protein</fullName>
    </recommendedName>
</protein>
<gene>
    <name evidence="1" type="ORF">BDP27DRAFT_1407072</name>
</gene>
<sequence length="543" mass="60108">MVTTGAGIWRLFEPTSSQMTPPLAAYANPSGVPISLSSEDLSALENNLCFEFGPSVVTPERGTELRMMLDLVDNNLESEISRLEVQRAKILLLLSPMRKLPNEILLHIFQLVCAENILQCHPWLLQENSTTAKITAPVIASLPAMAISSVCSRWRALALSTSGLWANLTVTTHTTTNGAAIFSGFTDTVNRYLTRSGASPLRLALTIRGFDNAAEVPALIQLIEHARRWKTFKYKGYYSLTQPSIATRVRFPLLAELDSGWGSKMWDLFEHCSRLHAISISRSMGIIPRILCGQVDHLDFWGPLSLTDLDEALRSCPSLKFLKLGLTLKSVLKDGAPRTHRNITSLSLINGPASEMLFSLFNFPCLNTLVVDRCAVKLLPNNFPSFITRPSCMITSFTLRGISMHDLDLIAALRVMPALLHLEVDQCLDAPRNPITPHLISGLTHRRQSTSTVLVPALHSLHLRYELTDAFDDAAFVNMIESRWFKPGSDLSAEMLAMGRSSIRSVALKFTSREVDVDIYMPLWVLDAEGLRVVVSGTNGVQV</sequence>
<accession>A0A9P5PBW0</accession>
<organism evidence="1 2">
    <name type="scientific">Rhodocollybia butyracea</name>
    <dbReference type="NCBI Taxonomy" id="206335"/>
    <lineage>
        <taxon>Eukaryota</taxon>
        <taxon>Fungi</taxon>
        <taxon>Dikarya</taxon>
        <taxon>Basidiomycota</taxon>
        <taxon>Agaricomycotina</taxon>
        <taxon>Agaricomycetes</taxon>
        <taxon>Agaricomycetidae</taxon>
        <taxon>Agaricales</taxon>
        <taxon>Marasmiineae</taxon>
        <taxon>Omphalotaceae</taxon>
        <taxon>Rhodocollybia</taxon>
    </lineage>
</organism>
<keyword evidence="2" id="KW-1185">Reference proteome</keyword>
<dbReference type="Gene3D" id="1.20.1280.50">
    <property type="match status" value="1"/>
</dbReference>
<dbReference type="SUPFAM" id="SSF52047">
    <property type="entry name" value="RNI-like"/>
    <property type="match status" value="1"/>
</dbReference>
<dbReference type="Gene3D" id="3.80.10.10">
    <property type="entry name" value="Ribonuclease Inhibitor"/>
    <property type="match status" value="1"/>
</dbReference>
<dbReference type="AlphaFoldDB" id="A0A9P5PBW0"/>
<reference evidence="1" key="1">
    <citation type="submission" date="2020-11" db="EMBL/GenBank/DDBJ databases">
        <authorList>
            <consortium name="DOE Joint Genome Institute"/>
            <person name="Ahrendt S."/>
            <person name="Riley R."/>
            <person name="Andreopoulos W."/>
            <person name="Labutti K."/>
            <person name="Pangilinan J."/>
            <person name="Ruiz-Duenas F.J."/>
            <person name="Barrasa J.M."/>
            <person name="Sanchez-Garcia M."/>
            <person name="Camarero S."/>
            <person name="Miyauchi S."/>
            <person name="Serrano A."/>
            <person name="Linde D."/>
            <person name="Babiker R."/>
            <person name="Drula E."/>
            <person name="Ayuso-Fernandez I."/>
            <person name="Pacheco R."/>
            <person name="Padilla G."/>
            <person name="Ferreira P."/>
            <person name="Barriuso J."/>
            <person name="Kellner H."/>
            <person name="Castanera R."/>
            <person name="Alfaro M."/>
            <person name="Ramirez L."/>
            <person name="Pisabarro A.G."/>
            <person name="Kuo A."/>
            <person name="Tritt A."/>
            <person name="Lipzen A."/>
            <person name="He G."/>
            <person name="Yan M."/>
            <person name="Ng V."/>
            <person name="Cullen D."/>
            <person name="Martin F."/>
            <person name="Rosso M.-N."/>
            <person name="Henrissat B."/>
            <person name="Hibbett D."/>
            <person name="Martinez A.T."/>
            <person name="Grigoriev I.V."/>
        </authorList>
    </citation>
    <scope>NUCLEOTIDE SEQUENCE</scope>
    <source>
        <strain evidence="1">AH 40177</strain>
    </source>
</reference>
<evidence type="ECO:0008006" key="3">
    <source>
        <dbReference type="Google" id="ProtNLM"/>
    </source>
</evidence>